<dbReference type="PANTHER" id="PTHR32322">
    <property type="entry name" value="INNER MEMBRANE TRANSPORTER"/>
    <property type="match status" value="1"/>
</dbReference>
<feature type="transmembrane region" description="Helical" evidence="6">
    <location>
        <begin position="21"/>
        <end position="44"/>
    </location>
</feature>
<dbReference type="PANTHER" id="PTHR32322:SF2">
    <property type="entry name" value="EAMA DOMAIN-CONTAINING PROTEIN"/>
    <property type="match status" value="1"/>
</dbReference>
<feature type="transmembrane region" description="Helical" evidence="6">
    <location>
        <begin position="204"/>
        <end position="225"/>
    </location>
</feature>
<dbReference type="AlphaFoldDB" id="A0A1Z4N5Q5"/>
<evidence type="ECO:0000256" key="1">
    <source>
        <dbReference type="ARBA" id="ARBA00004141"/>
    </source>
</evidence>
<feature type="transmembrane region" description="Helical" evidence="6">
    <location>
        <begin position="173"/>
        <end position="192"/>
    </location>
</feature>
<keyword evidence="9" id="KW-1185">Reference proteome</keyword>
<feature type="transmembrane region" description="Helical" evidence="6">
    <location>
        <begin position="288"/>
        <end position="308"/>
    </location>
</feature>
<evidence type="ECO:0000256" key="6">
    <source>
        <dbReference type="SAM" id="Phobius"/>
    </source>
</evidence>
<dbReference type="SUPFAM" id="SSF103481">
    <property type="entry name" value="Multidrug resistance efflux transporter EmrE"/>
    <property type="match status" value="2"/>
</dbReference>
<comment type="similarity">
    <text evidence="2">Belongs to the EamA transporter family.</text>
</comment>
<evidence type="ECO:0000256" key="5">
    <source>
        <dbReference type="ARBA" id="ARBA00023136"/>
    </source>
</evidence>
<feature type="transmembrane region" description="Helical" evidence="6">
    <location>
        <begin position="231"/>
        <end position="250"/>
    </location>
</feature>
<comment type="subcellular location">
    <subcellularLocation>
        <location evidence="1">Membrane</location>
        <topology evidence="1">Multi-pass membrane protein</topology>
    </subcellularLocation>
</comment>
<keyword evidence="4 6" id="KW-1133">Transmembrane helix</keyword>
<reference evidence="8 9" key="1">
    <citation type="submission" date="2017-06" db="EMBL/GenBank/DDBJ databases">
        <title>Genome sequencing of cyanobaciteial culture collection at National Institute for Environmental Studies (NIES).</title>
        <authorList>
            <person name="Hirose Y."/>
            <person name="Shimura Y."/>
            <person name="Fujisawa T."/>
            <person name="Nakamura Y."/>
            <person name="Kawachi M."/>
        </authorList>
    </citation>
    <scope>NUCLEOTIDE SEQUENCE [LARGE SCALE GENOMIC DNA]</scope>
    <source>
        <strain evidence="8 9">NIES-37</strain>
    </source>
</reference>
<accession>A0A1Z4N5Q5</accession>
<keyword evidence="5 6" id="KW-0472">Membrane</keyword>
<dbReference type="InterPro" id="IPR050638">
    <property type="entry name" value="AA-Vitamin_Transporters"/>
</dbReference>
<dbReference type="InterPro" id="IPR000620">
    <property type="entry name" value="EamA_dom"/>
</dbReference>
<dbReference type="InterPro" id="IPR037185">
    <property type="entry name" value="EmrE-like"/>
</dbReference>
<protein>
    <submittedName>
        <fullName evidence="8">Putative carboxylate/amino acid/amine transporter</fullName>
    </submittedName>
</protein>
<evidence type="ECO:0000256" key="2">
    <source>
        <dbReference type="ARBA" id="ARBA00007362"/>
    </source>
</evidence>
<feature type="transmembrane region" description="Helical" evidence="6">
    <location>
        <begin position="56"/>
        <end position="74"/>
    </location>
</feature>
<feature type="transmembrane region" description="Helical" evidence="6">
    <location>
        <begin position="90"/>
        <end position="111"/>
    </location>
</feature>
<name>A0A1Z4N5Q5_9CYAN</name>
<evidence type="ECO:0000256" key="3">
    <source>
        <dbReference type="ARBA" id="ARBA00022692"/>
    </source>
</evidence>
<feature type="transmembrane region" description="Helical" evidence="6">
    <location>
        <begin position="117"/>
        <end position="138"/>
    </location>
</feature>
<organism evidence="8 9">
    <name type="scientific">Tolypothrix tenuis PCC 7101</name>
    <dbReference type="NCBI Taxonomy" id="231146"/>
    <lineage>
        <taxon>Bacteria</taxon>
        <taxon>Bacillati</taxon>
        <taxon>Cyanobacteriota</taxon>
        <taxon>Cyanophyceae</taxon>
        <taxon>Nostocales</taxon>
        <taxon>Tolypothrichaceae</taxon>
        <taxon>Tolypothrix</taxon>
    </lineage>
</organism>
<dbReference type="GO" id="GO:0016020">
    <property type="term" value="C:membrane"/>
    <property type="evidence" value="ECO:0007669"/>
    <property type="project" value="UniProtKB-SubCell"/>
</dbReference>
<dbReference type="EMBL" id="AP018248">
    <property type="protein sequence ID" value="BAZ01046.1"/>
    <property type="molecule type" value="Genomic_DNA"/>
</dbReference>
<keyword evidence="3 6" id="KW-0812">Transmembrane</keyword>
<proteinExistence type="inferred from homology"/>
<feature type="transmembrane region" description="Helical" evidence="6">
    <location>
        <begin position="147"/>
        <end position="167"/>
    </location>
</feature>
<evidence type="ECO:0000313" key="8">
    <source>
        <dbReference type="EMBL" id="BAZ01046.1"/>
    </source>
</evidence>
<evidence type="ECO:0000259" key="7">
    <source>
        <dbReference type="Pfam" id="PF00892"/>
    </source>
</evidence>
<dbReference type="KEGG" id="ttq:NIES37_50440"/>
<sequence>MKVGYTNKSMIMTIDYLKKSAFGFKGLLYALLAILIWATIGVTFKLTVPHLDSFTTTLYVTFLSTCVLGINIVRQKKLVILQKEWKKQQFFFVIAGIMGMGIQQICGLKGYQLLPASQVVVMFYIYPLLMTFFGALWFHERLSRKSVLLLITGCAGVYLLIAKNQILAIQLNLGTAATLTAATTWALFCVLIKHKNFDPDAGMFLFNLFGLLFLLGLVPAFGLTLTLTSTQWLGIIYLAVFPNTIASLLWNQALHLNSTQICSMIALLTPLFSLMFNVSILHESIMPIQLIGFIILVGSVMLNLGSCLRFKSSY</sequence>
<dbReference type="Proteomes" id="UP000218785">
    <property type="component" value="Chromosome"/>
</dbReference>
<evidence type="ECO:0000313" key="9">
    <source>
        <dbReference type="Proteomes" id="UP000218785"/>
    </source>
</evidence>
<feature type="domain" description="EamA" evidence="7">
    <location>
        <begin position="174"/>
        <end position="303"/>
    </location>
</feature>
<gene>
    <name evidence="8" type="ORF">NIES37_50440</name>
</gene>
<feature type="transmembrane region" description="Helical" evidence="6">
    <location>
        <begin position="262"/>
        <end position="282"/>
    </location>
</feature>
<evidence type="ECO:0000256" key="4">
    <source>
        <dbReference type="ARBA" id="ARBA00022989"/>
    </source>
</evidence>
<dbReference type="Pfam" id="PF00892">
    <property type="entry name" value="EamA"/>
    <property type="match status" value="2"/>
</dbReference>
<feature type="domain" description="EamA" evidence="7">
    <location>
        <begin position="25"/>
        <end position="161"/>
    </location>
</feature>